<dbReference type="Gene3D" id="3.30.70.1260">
    <property type="entry name" value="bacterial protein sp0830 like"/>
    <property type="match status" value="1"/>
</dbReference>
<sequence>MIYIALLRGINVGGNNKIEMKKLKQTFENAGLGHVTTYINSGNIIFSSQGDSNEELSLKLEQAILEDFSLPIRVIVRNMKEIQSIMEALPNEWSNDTQMKSDVLFLWDEINDISVLDKLPLKPGIGHVIYTTGAVLYSVSKQQVTKSGLTKLVGTKLYQQMTVRNVNTTRQINKLMQMAEQEELRDTSSDRNPKATLGG</sequence>
<evidence type="ECO:0000313" key="2">
    <source>
        <dbReference type="Proteomes" id="UP001229409"/>
    </source>
</evidence>
<name>A0AAP4EC72_PAEPO</name>
<dbReference type="PANTHER" id="PTHR36439">
    <property type="entry name" value="BLL4334 PROTEIN"/>
    <property type="match status" value="1"/>
</dbReference>
<dbReference type="EMBL" id="JARVWT010000013">
    <property type="protein sequence ID" value="MDH2333770.1"/>
    <property type="molecule type" value="Genomic_DNA"/>
</dbReference>
<dbReference type="AlphaFoldDB" id="A0AAP4EC72"/>
<dbReference type="Proteomes" id="UP001229409">
    <property type="component" value="Unassembled WGS sequence"/>
</dbReference>
<dbReference type="Gene3D" id="3.30.70.1280">
    <property type="entry name" value="SP0830-like domains"/>
    <property type="match status" value="1"/>
</dbReference>
<gene>
    <name evidence="1" type="ORF">QDS18_23155</name>
</gene>
<reference evidence="1" key="1">
    <citation type="submission" date="2023-04" db="EMBL/GenBank/DDBJ databases">
        <title>Uncovering the Secrets of Slow-Growing Bacteria in Tropical Savanna Soil through Cultivation and Genomic Analysis.</title>
        <authorList>
            <person name="Goncalves O.S."/>
            <person name="Santana M.F."/>
        </authorList>
    </citation>
    <scope>NUCLEOTIDE SEQUENCE</scope>
    <source>
        <strain evidence="1">ANTI</strain>
    </source>
</reference>
<dbReference type="InterPro" id="IPR012545">
    <property type="entry name" value="DUF1697"/>
</dbReference>
<comment type="caution">
    <text evidence="1">The sequence shown here is derived from an EMBL/GenBank/DDBJ whole genome shotgun (WGS) entry which is preliminary data.</text>
</comment>
<dbReference type="Pfam" id="PF08002">
    <property type="entry name" value="DUF1697"/>
    <property type="match status" value="1"/>
</dbReference>
<dbReference type="PIRSF" id="PIRSF008502">
    <property type="entry name" value="UCP008502"/>
    <property type="match status" value="1"/>
</dbReference>
<dbReference type="RefSeq" id="WP_075154554.1">
    <property type="nucleotide sequence ID" value="NZ_CP011420.1"/>
</dbReference>
<evidence type="ECO:0000313" key="1">
    <source>
        <dbReference type="EMBL" id="MDH2333770.1"/>
    </source>
</evidence>
<dbReference type="PANTHER" id="PTHR36439:SF1">
    <property type="entry name" value="DUF1697 DOMAIN-CONTAINING PROTEIN"/>
    <property type="match status" value="1"/>
</dbReference>
<protein>
    <submittedName>
        <fullName evidence="1">DUF1697 domain-containing protein</fullName>
    </submittedName>
</protein>
<organism evidence="1 2">
    <name type="scientific">Paenibacillus polymyxa</name>
    <name type="common">Bacillus polymyxa</name>
    <dbReference type="NCBI Taxonomy" id="1406"/>
    <lineage>
        <taxon>Bacteria</taxon>
        <taxon>Bacillati</taxon>
        <taxon>Bacillota</taxon>
        <taxon>Bacilli</taxon>
        <taxon>Bacillales</taxon>
        <taxon>Paenibacillaceae</taxon>
        <taxon>Paenibacillus</taxon>
    </lineage>
</organism>
<accession>A0AAP4EC72</accession>
<dbReference type="SUPFAM" id="SSF160379">
    <property type="entry name" value="SP0830-like"/>
    <property type="match status" value="1"/>
</dbReference>
<proteinExistence type="predicted"/>